<organism evidence="11 12">
    <name type="scientific">Jannaschia donghaensis</name>
    <dbReference type="NCBI Taxonomy" id="420998"/>
    <lineage>
        <taxon>Bacteria</taxon>
        <taxon>Pseudomonadati</taxon>
        <taxon>Pseudomonadota</taxon>
        <taxon>Alphaproteobacteria</taxon>
        <taxon>Rhodobacterales</taxon>
        <taxon>Roseobacteraceae</taxon>
        <taxon>Jannaschia</taxon>
    </lineage>
</organism>
<dbReference type="GO" id="GO:0005975">
    <property type="term" value="P:carbohydrate metabolic process"/>
    <property type="evidence" value="ECO:0007669"/>
    <property type="project" value="InterPro"/>
</dbReference>
<dbReference type="NCBIfam" id="TIGR01509">
    <property type="entry name" value="HAD-SF-IA-v3"/>
    <property type="match status" value="1"/>
</dbReference>
<comment type="function">
    <text evidence="10">Specifically catalyzes the dephosphorylation of 2-phosphoglycolate. Is involved in the dissimilation of the intracellular 2-phosphoglycolate formed during the DNA repair of 3'-phosphoglycolate ends, a major class of DNA lesions induced by oxidative stress.</text>
</comment>
<name>A0A0M6YEW5_9RHOB</name>
<keyword evidence="9 10" id="KW-0119">Carbohydrate metabolism</keyword>
<dbReference type="InterPro" id="IPR006439">
    <property type="entry name" value="HAD-SF_hydro_IA"/>
</dbReference>
<dbReference type="GO" id="GO:0008967">
    <property type="term" value="F:phosphoglycolate phosphatase activity"/>
    <property type="evidence" value="ECO:0007669"/>
    <property type="project" value="UniProtKB-UniRule"/>
</dbReference>
<gene>
    <name evidence="11" type="primary">gph_1</name>
    <name evidence="11" type="ORF">JDO7802_00502</name>
</gene>
<comment type="cofactor">
    <cofactor evidence="2 10">
        <name>Mg(2+)</name>
        <dbReference type="ChEBI" id="CHEBI:18420"/>
    </cofactor>
</comment>
<accession>A0A0M6YEW5</accession>
<evidence type="ECO:0000256" key="5">
    <source>
        <dbReference type="ARBA" id="ARBA00013078"/>
    </source>
</evidence>
<dbReference type="GO" id="GO:0005829">
    <property type="term" value="C:cytosol"/>
    <property type="evidence" value="ECO:0007669"/>
    <property type="project" value="TreeGrafter"/>
</dbReference>
<dbReference type="EMBL" id="CXSU01000005">
    <property type="protein sequence ID" value="CTQ48500.1"/>
    <property type="molecule type" value="Genomic_DNA"/>
</dbReference>
<dbReference type="InterPro" id="IPR023198">
    <property type="entry name" value="PGP-like_dom2"/>
</dbReference>
<dbReference type="NCBIfam" id="TIGR01549">
    <property type="entry name" value="HAD-SF-IA-v1"/>
    <property type="match status" value="1"/>
</dbReference>
<evidence type="ECO:0000256" key="9">
    <source>
        <dbReference type="ARBA" id="ARBA00023277"/>
    </source>
</evidence>
<dbReference type="HAMAP" id="MF_00495">
    <property type="entry name" value="GPH_hydrolase_bact"/>
    <property type="match status" value="1"/>
</dbReference>
<dbReference type="PANTHER" id="PTHR43434:SF1">
    <property type="entry name" value="PHOSPHOGLYCOLATE PHOSPHATASE"/>
    <property type="match status" value="1"/>
</dbReference>
<keyword evidence="8 10" id="KW-0460">Magnesium</keyword>
<evidence type="ECO:0000256" key="8">
    <source>
        <dbReference type="ARBA" id="ARBA00022842"/>
    </source>
</evidence>
<dbReference type="PANTHER" id="PTHR43434">
    <property type="entry name" value="PHOSPHOGLYCOLATE PHOSPHATASE"/>
    <property type="match status" value="1"/>
</dbReference>
<dbReference type="Proteomes" id="UP000049222">
    <property type="component" value="Unassembled WGS sequence"/>
</dbReference>
<dbReference type="Gene3D" id="3.40.50.1000">
    <property type="entry name" value="HAD superfamily/HAD-like"/>
    <property type="match status" value="1"/>
</dbReference>
<keyword evidence="7 10" id="KW-0378">Hydrolase</keyword>
<dbReference type="InterPro" id="IPR041492">
    <property type="entry name" value="HAD_2"/>
</dbReference>
<dbReference type="NCBIfam" id="TIGR01449">
    <property type="entry name" value="PGP_bact"/>
    <property type="match status" value="1"/>
</dbReference>
<comment type="pathway">
    <text evidence="3 10">Organic acid metabolism; glycolate biosynthesis; glycolate from 2-phosphoglycolate: step 1/1.</text>
</comment>
<evidence type="ECO:0000256" key="6">
    <source>
        <dbReference type="ARBA" id="ARBA00022723"/>
    </source>
</evidence>
<keyword evidence="6 10" id="KW-0479">Metal-binding</keyword>
<dbReference type="InterPro" id="IPR050155">
    <property type="entry name" value="HAD-like_hydrolase_sf"/>
</dbReference>
<dbReference type="SFLD" id="SFLDG01129">
    <property type="entry name" value="C1.5:_HAD__Beta-PGM__Phosphata"/>
    <property type="match status" value="1"/>
</dbReference>
<evidence type="ECO:0000256" key="4">
    <source>
        <dbReference type="ARBA" id="ARBA00006171"/>
    </source>
</evidence>
<dbReference type="InterPro" id="IPR036412">
    <property type="entry name" value="HAD-like_sf"/>
</dbReference>
<dbReference type="RefSeq" id="WP_187298076.1">
    <property type="nucleotide sequence ID" value="NZ_CXSU01000005.1"/>
</dbReference>
<reference evidence="11 12" key="1">
    <citation type="submission" date="2015-07" db="EMBL/GenBank/DDBJ databases">
        <authorList>
            <person name="Noorani M."/>
        </authorList>
    </citation>
    <scope>NUCLEOTIDE SEQUENCE [LARGE SCALE GENOMIC DNA]</scope>
    <source>
        <strain evidence="11 12">CECT 7802</strain>
    </source>
</reference>
<evidence type="ECO:0000313" key="11">
    <source>
        <dbReference type="EMBL" id="CTQ48500.1"/>
    </source>
</evidence>
<feature type="active site" description="Nucleophile" evidence="10">
    <location>
        <position position="16"/>
    </location>
</feature>
<feature type="binding site" evidence="10">
    <location>
        <position position="175"/>
    </location>
    <ligand>
        <name>Mg(2+)</name>
        <dbReference type="ChEBI" id="CHEBI:18420"/>
    </ligand>
</feature>
<evidence type="ECO:0000256" key="2">
    <source>
        <dbReference type="ARBA" id="ARBA00001946"/>
    </source>
</evidence>
<dbReference type="SUPFAM" id="SSF56784">
    <property type="entry name" value="HAD-like"/>
    <property type="match status" value="1"/>
</dbReference>
<comment type="catalytic activity">
    <reaction evidence="1 10">
        <text>2-phosphoglycolate + H2O = glycolate + phosphate</text>
        <dbReference type="Rhea" id="RHEA:14369"/>
        <dbReference type="ChEBI" id="CHEBI:15377"/>
        <dbReference type="ChEBI" id="CHEBI:29805"/>
        <dbReference type="ChEBI" id="CHEBI:43474"/>
        <dbReference type="ChEBI" id="CHEBI:58033"/>
        <dbReference type="EC" id="3.1.3.18"/>
    </reaction>
</comment>
<evidence type="ECO:0000256" key="10">
    <source>
        <dbReference type="HAMAP-Rule" id="MF_00495"/>
    </source>
</evidence>
<dbReference type="GO" id="GO:0046295">
    <property type="term" value="P:glycolate biosynthetic process"/>
    <property type="evidence" value="ECO:0007669"/>
    <property type="project" value="UniProtKB-UniRule"/>
</dbReference>
<dbReference type="UniPathway" id="UPA00865">
    <property type="reaction ID" value="UER00834"/>
</dbReference>
<protein>
    <recommendedName>
        <fullName evidence="5 10">Phosphoglycolate phosphatase</fullName>
        <shortName evidence="10">PGP</shortName>
        <shortName evidence="10">PGPase</shortName>
        <ecNumber evidence="5 10">3.1.3.18</ecNumber>
    </recommendedName>
</protein>
<dbReference type="Pfam" id="PF13419">
    <property type="entry name" value="HAD_2"/>
    <property type="match status" value="1"/>
</dbReference>
<dbReference type="PRINTS" id="PR00413">
    <property type="entry name" value="HADHALOGNASE"/>
</dbReference>
<dbReference type="STRING" id="420998.JDO7802_00502"/>
<evidence type="ECO:0000313" key="12">
    <source>
        <dbReference type="Proteomes" id="UP000049222"/>
    </source>
</evidence>
<dbReference type="EC" id="3.1.3.18" evidence="5 10"/>
<feature type="binding site" evidence="10">
    <location>
        <position position="18"/>
    </location>
    <ligand>
        <name>Mg(2+)</name>
        <dbReference type="ChEBI" id="CHEBI:18420"/>
    </ligand>
</feature>
<evidence type="ECO:0000256" key="3">
    <source>
        <dbReference type="ARBA" id="ARBA00004818"/>
    </source>
</evidence>
<dbReference type="SFLD" id="SFLDS00003">
    <property type="entry name" value="Haloacid_Dehalogenase"/>
    <property type="match status" value="1"/>
</dbReference>
<sequence>MTPVAPTWPLQAVVFDLDGTLIDSAPGLCLAAGTTMDDLGLPRPDLATVIGFIGNGAPKLVERCLHWAGADPVRHPDALAVFLRHYGRDPMIGTTAYDGAQDLLDALAAQGLKLGLCTNKPAGPTHAILRALPLGPFDAVLGGDSLPKRKPDPAPLLRVVADLGADPVATLYVGDSITDWRTARAAGIAYVHVEGGYQTTPIPDFAPWRTVASIAGVAGLIST</sequence>
<comment type="similarity">
    <text evidence="4 10">Belongs to the HAD-like hydrolase superfamily. CbbY/CbbZ/Gph/YieH family.</text>
</comment>
<evidence type="ECO:0000256" key="1">
    <source>
        <dbReference type="ARBA" id="ARBA00000830"/>
    </source>
</evidence>
<dbReference type="InterPro" id="IPR037512">
    <property type="entry name" value="PGPase_prok"/>
</dbReference>
<proteinExistence type="inferred from homology"/>
<evidence type="ECO:0000256" key="7">
    <source>
        <dbReference type="ARBA" id="ARBA00022801"/>
    </source>
</evidence>
<dbReference type="Gene3D" id="1.10.150.240">
    <property type="entry name" value="Putative phosphatase, domain 2"/>
    <property type="match status" value="1"/>
</dbReference>
<dbReference type="InterPro" id="IPR023214">
    <property type="entry name" value="HAD_sf"/>
</dbReference>
<dbReference type="GO" id="GO:0046872">
    <property type="term" value="F:metal ion binding"/>
    <property type="evidence" value="ECO:0007669"/>
    <property type="project" value="UniProtKB-KW"/>
</dbReference>
<dbReference type="GO" id="GO:0006281">
    <property type="term" value="P:DNA repair"/>
    <property type="evidence" value="ECO:0007669"/>
    <property type="project" value="TreeGrafter"/>
</dbReference>
<dbReference type="AlphaFoldDB" id="A0A0M6YEW5"/>
<feature type="binding site" evidence="10">
    <location>
        <position position="16"/>
    </location>
    <ligand>
        <name>Mg(2+)</name>
        <dbReference type="ChEBI" id="CHEBI:18420"/>
    </ligand>
</feature>
<keyword evidence="12" id="KW-1185">Reference proteome</keyword>